<evidence type="ECO:0000313" key="3">
    <source>
        <dbReference type="Proteomes" id="UP000094197"/>
    </source>
</evidence>
<keyword evidence="3" id="KW-1185">Reference proteome</keyword>
<evidence type="ECO:0000313" key="2">
    <source>
        <dbReference type="EMBL" id="AOP33106.1"/>
    </source>
</evidence>
<dbReference type="InterPro" id="IPR041698">
    <property type="entry name" value="Methyltransf_25"/>
</dbReference>
<dbReference type="KEGG" id="laj:A0128_04065"/>
<name>A0A1D7UU28_9LEPT</name>
<dbReference type="GO" id="GO:0008168">
    <property type="term" value="F:methyltransferase activity"/>
    <property type="evidence" value="ECO:0007669"/>
    <property type="project" value="UniProtKB-KW"/>
</dbReference>
<dbReference type="RefSeq" id="WP_069606348.1">
    <property type="nucleotide sequence ID" value="NZ_CP015217.1"/>
</dbReference>
<dbReference type="Pfam" id="PF13649">
    <property type="entry name" value="Methyltransf_25"/>
    <property type="match status" value="1"/>
</dbReference>
<proteinExistence type="predicted"/>
<dbReference type="AlphaFoldDB" id="A0A1D7UU28"/>
<sequence>MSNPLSSVEPWSLVAEGYTKSTKQFLEAYSLKAMDLLGLKSDEIVLDVAAGPGTLAIPLSKSVKEVYAIDFSPAMIDELKKGTKEANVQNVFPLVMDGQKLEFPQDHFDGAFSMFGLMFFPDKLQGLKEIYRVLKPGKKVAVSGWAPVANSPLMQFLFGALRKANPEIPEPQTNVSSFENPEFFREQLTEAGFQEIDILPFSNSIEITDAETFLDSMIEGGAPLQWMKSKMKESVWNEKRRIMLEHVQSQLKQLPISLSSEAYIAVAKKPN</sequence>
<organism evidence="2 3">
    <name type="scientific">Leptospira tipperaryensis</name>
    <dbReference type="NCBI Taxonomy" id="2564040"/>
    <lineage>
        <taxon>Bacteria</taxon>
        <taxon>Pseudomonadati</taxon>
        <taxon>Spirochaetota</taxon>
        <taxon>Spirochaetia</taxon>
        <taxon>Leptospirales</taxon>
        <taxon>Leptospiraceae</taxon>
        <taxon>Leptospira</taxon>
    </lineage>
</organism>
<dbReference type="OrthoDB" id="9772751at2"/>
<dbReference type="CDD" id="cd02440">
    <property type="entry name" value="AdoMet_MTases"/>
    <property type="match status" value="1"/>
</dbReference>
<dbReference type="GO" id="GO:0032259">
    <property type="term" value="P:methylation"/>
    <property type="evidence" value="ECO:0007669"/>
    <property type="project" value="UniProtKB-KW"/>
</dbReference>
<dbReference type="InterPro" id="IPR029063">
    <property type="entry name" value="SAM-dependent_MTases_sf"/>
</dbReference>
<evidence type="ECO:0000259" key="1">
    <source>
        <dbReference type="Pfam" id="PF13649"/>
    </source>
</evidence>
<dbReference type="PANTHER" id="PTHR43591">
    <property type="entry name" value="METHYLTRANSFERASE"/>
    <property type="match status" value="1"/>
</dbReference>
<gene>
    <name evidence="2" type="ORF">A0128_04065</name>
</gene>
<dbReference type="EMBL" id="CP015217">
    <property type="protein sequence ID" value="AOP33106.1"/>
    <property type="molecule type" value="Genomic_DNA"/>
</dbReference>
<reference evidence="2 3" key="1">
    <citation type="submission" date="2016-04" db="EMBL/GenBank/DDBJ databases">
        <title>Complete genome seqeunce of Leptospira alstonii serovar Room22.</title>
        <authorList>
            <person name="Nally J.E."/>
            <person name="Bayles D.O."/>
            <person name="Hurley D."/>
            <person name="Fanning S."/>
            <person name="McMahon B.J."/>
            <person name="Arent Z."/>
        </authorList>
    </citation>
    <scope>NUCLEOTIDE SEQUENCE [LARGE SCALE GENOMIC DNA]</scope>
    <source>
        <strain evidence="2 3">GWTS #1</strain>
    </source>
</reference>
<dbReference type="PANTHER" id="PTHR43591:SF57">
    <property type="entry name" value="METHYLTRANSFERASE DOMAIN-CONTAINING PROTEIN-RELATED"/>
    <property type="match status" value="1"/>
</dbReference>
<keyword evidence="2" id="KW-0489">Methyltransferase</keyword>
<keyword evidence="2" id="KW-0808">Transferase</keyword>
<accession>A0A1D7UU28</accession>
<dbReference type="SUPFAM" id="SSF53335">
    <property type="entry name" value="S-adenosyl-L-methionine-dependent methyltransferases"/>
    <property type="match status" value="1"/>
</dbReference>
<dbReference type="Gene3D" id="3.40.50.150">
    <property type="entry name" value="Vaccinia Virus protein VP39"/>
    <property type="match status" value="1"/>
</dbReference>
<protein>
    <submittedName>
        <fullName evidence="2">Methyltransferase type 11</fullName>
    </submittedName>
</protein>
<dbReference type="Proteomes" id="UP000094197">
    <property type="component" value="Chromosome 1"/>
</dbReference>
<feature type="domain" description="Methyltransferase" evidence="1">
    <location>
        <begin position="45"/>
        <end position="137"/>
    </location>
</feature>